<comment type="caution">
    <text evidence="1">The sequence shown here is derived from an EMBL/GenBank/DDBJ whole genome shotgun (WGS) entry which is preliminary data.</text>
</comment>
<name>A0A9Q0KX66_9MAGN</name>
<keyword evidence="2" id="KW-1185">Reference proteome</keyword>
<evidence type="ECO:0000313" key="2">
    <source>
        <dbReference type="Proteomes" id="UP001141806"/>
    </source>
</evidence>
<accession>A0A9Q0KX66</accession>
<evidence type="ECO:0008006" key="3">
    <source>
        <dbReference type="Google" id="ProtNLM"/>
    </source>
</evidence>
<dbReference type="AlphaFoldDB" id="A0A9Q0KX66"/>
<sequence>MVLNGQQRYFRQPIEYEVAPSRCEACGNFGHSFDACPMTKKDNLGQSTVLTRDVPYEGVQILKFNGDLGRWFDVVDEVDQELDEDGDIAHSPVVDGDDSQFADPTEAHHIVEAEKVFLLVDSKLLLSLGCLQFQLLLCQSQGLQYRVTLLMFKRIQV</sequence>
<gene>
    <name evidence="1" type="ORF">NE237_008796</name>
</gene>
<reference evidence="1" key="1">
    <citation type="journal article" date="2023" name="Plant J.">
        <title>The genome of the king protea, Protea cynaroides.</title>
        <authorList>
            <person name="Chang J."/>
            <person name="Duong T.A."/>
            <person name="Schoeman C."/>
            <person name="Ma X."/>
            <person name="Roodt D."/>
            <person name="Barker N."/>
            <person name="Li Z."/>
            <person name="Van de Peer Y."/>
            <person name="Mizrachi E."/>
        </authorList>
    </citation>
    <scope>NUCLEOTIDE SEQUENCE</scope>
    <source>
        <tissue evidence="1">Young leaves</tissue>
    </source>
</reference>
<proteinExistence type="predicted"/>
<dbReference type="Proteomes" id="UP001141806">
    <property type="component" value="Unassembled WGS sequence"/>
</dbReference>
<dbReference type="EMBL" id="JAMYWD010000002">
    <property type="protein sequence ID" value="KAJ4978016.1"/>
    <property type="molecule type" value="Genomic_DNA"/>
</dbReference>
<organism evidence="1 2">
    <name type="scientific">Protea cynaroides</name>
    <dbReference type="NCBI Taxonomy" id="273540"/>
    <lineage>
        <taxon>Eukaryota</taxon>
        <taxon>Viridiplantae</taxon>
        <taxon>Streptophyta</taxon>
        <taxon>Embryophyta</taxon>
        <taxon>Tracheophyta</taxon>
        <taxon>Spermatophyta</taxon>
        <taxon>Magnoliopsida</taxon>
        <taxon>Proteales</taxon>
        <taxon>Proteaceae</taxon>
        <taxon>Protea</taxon>
    </lineage>
</organism>
<protein>
    <recommendedName>
        <fullName evidence="3">CCHC-type domain-containing protein</fullName>
    </recommendedName>
</protein>
<evidence type="ECO:0000313" key="1">
    <source>
        <dbReference type="EMBL" id="KAJ4978016.1"/>
    </source>
</evidence>